<evidence type="ECO:0000256" key="1">
    <source>
        <dbReference type="ARBA" id="ARBA00004123"/>
    </source>
</evidence>
<comment type="subcellular location">
    <subcellularLocation>
        <location evidence="1">Nucleus</location>
    </subcellularLocation>
</comment>
<evidence type="ECO:0000256" key="3">
    <source>
        <dbReference type="ARBA" id="ARBA00022771"/>
    </source>
</evidence>
<name>A0A8E2AGZ4_9APHY</name>
<feature type="domain" description="GATA-type" evidence="8">
    <location>
        <begin position="129"/>
        <end position="157"/>
    </location>
</feature>
<feature type="region of interest" description="Disordered" evidence="7">
    <location>
        <begin position="102"/>
        <end position="123"/>
    </location>
</feature>
<dbReference type="GO" id="GO:0045944">
    <property type="term" value="P:positive regulation of transcription by RNA polymerase II"/>
    <property type="evidence" value="ECO:0007669"/>
    <property type="project" value="TreeGrafter"/>
</dbReference>
<keyword evidence="2" id="KW-0479">Metal-binding</keyword>
<dbReference type="PROSITE" id="PS50114">
    <property type="entry name" value="GATA_ZN_FINGER_2"/>
    <property type="match status" value="1"/>
</dbReference>
<dbReference type="AlphaFoldDB" id="A0A8E2AGZ4"/>
<keyword evidence="10" id="KW-1185">Reference proteome</keyword>
<dbReference type="GO" id="GO:0000978">
    <property type="term" value="F:RNA polymerase II cis-regulatory region sequence-specific DNA binding"/>
    <property type="evidence" value="ECO:0007669"/>
    <property type="project" value="TreeGrafter"/>
</dbReference>
<evidence type="ECO:0000256" key="2">
    <source>
        <dbReference type="ARBA" id="ARBA00022723"/>
    </source>
</evidence>
<dbReference type="InterPro" id="IPR013088">
    <property type="entry name" value="Znf_NHR/GATA"/>
</dbReference>
<dbReference type="InterPro" id="IPR039355">
    <property type="entry name" value="Transcription_factor_GATA"/>
</dbReference>
<dbReference type="SMART" id="SM00401">
    <property type="entry name" value="ZnF_GATA"/>
    <property type="match status" value="1"/>
</dbReference>
<dbReference type="GO" id="GO:0000122">
    <property type="term" value="P:negative regulation of transcription by RNA polymerase II"/>
    <property type="evidence" value="ECO:0007669"/>
    <property type="project" value="TreeGrafter"/>
</dbReference>
<dbReference type="Gene3D" id="3.30.50.10">
    <property type="entry name" value="Erythroid Transcription Factor GATA-1, subunit A"/>
    <property type="match status" value="1"/>
</dbReference>
<evidence type="ECO:0000256" key="6">
    <source>
        <dbReference type="PROSITE-ProRule" id="PRU00094"/>
    </source>
</evidence>
<dbReference type="PANTHER" id="PTHR10071:SF281">
    <property type="entry name" value="BOX A-BINDING FACTOR-RELATED"/>
    <property type="match status" value="1"/>
</dbReference>
<keyword evidence="4" id="KW-0862">Zinc</keyword>
<reference evidence="9 10" key="1">
    <citation type="submission" date="2016-07" db="EMBL/GenBank/DDBJ databases">
        <title>Draft genome of the white-rot fungus Obba rivulosa 3A-2.</title>
        <authorList>
            <consortium name="DOE Joint Genome Institute"/>
            <person name="Miettinen O."/>
            <person name="Riley R."/>
            <person name="Acob R."/>
            <person name="Barry K."/>
            <person name="Cullen D."/>
            <person name="De Vries R."/>
            <person name="Hainaut M."/>
            <person name="Hatakka A."/>
            <person name="Henrissat B."/>
            <person name="Hilden K."/>
            <person name="Kuo R."/>
            <person name="Labutti K."/>
            <person name="Lipzen A."/>
            <person name="Makela M.R."/>
            <person name="Sandor L."/>
            <person name="Spatafora J.W."/>
            <person name="Grigoriev I.V."/>
            <person name="Hibbett D.S."/>
        </authorList>
    </citation>
    <scope>NUCLEOTIDE SEQUENCE [LARGE SCALE GENOMIC DNA]</scope>
    <source>
        <strain evidence="9 10">3A-2</strain>
    </source>
</reference>
<evidence type="ECO:0000256" key="7">
    <source>
        <dbReference type="SAM" id="MobiDB-lite"/>
    </source>
</evidence>
<dbReference type="OrthoDB" id="515401at2759"/>
<dbReference type="Proteomes" id="UP000250043">
    <property type="component" value="Unassembled WGS sequence"/>
</dbReference>
<evidence type="ECO:0000313" key="9">
    <source>
        <dbReference type="EMBL" id="OCH84306.1"/>
    </source>
</evidence>
<gene>
    <name evidence="9" type="ORF">OBBRIDRAFT_891874</name>
</gene>
<dbReference type="PANTHER" id="PTHR10071">
    <property type="entry name" value="TRANSCRIPTION FACTOR GATA FAMILY MEMBER"/>
    <property type="match status" value="1"/>
</dbReference>
<evidence type="ECO:0000256" key="5">
    <source>
        <dbReference type="ARBA" id="ARBA00023242"/>
    </source>
</evidence>
<keyword evidence="3 6" id="KW-0863">Zinc-finger</keyword>
<dbReference type="GO" id="GO:0000981">
    <property type="term" value="F:DNA-binding transcription factor activity, RNA polymerase II-specific"/>
    <property type="evidence" value="ECO:0007669"/>
    <property type="project" value="TreeGrafter"/>
</dbReference>
<dbReference type="PROSITE" id="PS00344">
    <property type="entry name" value="GATA_ZN_FINGER_1"/>
    <property type="match status" value="1"/>
</dbReference>
<keyword evidence="5" id="KW-0539">Nucleus</keyword>
<dbReference type="SUPFAM" id="SSF57716">
    <property type="entry name" value="Glucocorticoid receptor-like (DNA-binding domain)"/>
    <property type="match status" value="1"/>
</dbReference>
<dbReference type="CDD" id="cd00202">
    <property type="entry name" value="ZnF_GATA"/>
    <property type="match status" value="1"/>
</dbReference>
<evidence type="ECO:0000259" key="8">
    <source>
        <dbReference type="PROSITE" id="PS50114"/>
    </source>
</evidence>
<sequence>MTYGEGVGQNIHSTEGFSIVHPTIELPLDEILNADSPSGWCSGGFSGTTDVHMADTQDDVDIKPASGELIYPQSTRASSEEDDALLTSTAALLYCKLHKRPRPKSMRNHNEEGRTQSAPRQESQEVIAQCYNCHTTATPLWRKDDEGKTVCNACGLYTHCSITLKLQRLSLRFGAMFSRSTRQSLPGTFQLHSCTAHARIPSITITCLRSESSAFRNRQHRSRYEIGPTAPSTGWPAFTPMTLDIYPLG</sequence>
<evidence type="ECO:0000256" key="4">
    <source>
        <dbReference type="ARBA" id="ARBA00022833"/>
    </source>
</evidence>
<proteinExistence type="predicted"/>
<accession>A0A8E2AGZ4</accession>
<dbReference type="PRINTS" id="PR00619">
    <property type="entry name" value="GATAZNFINGER"/>
</dbReference>
<dbReference type="EMBL" id="KV722691">
    <property type="protein sequence ID" value="OCH84306.1"/>
    <property type="molecule type" value="Genomic_DNA"/>
</dbReference>
<organism evidence="9 10">
    <name type="scientific">Obba rivulosa</name>
    <dbReference type="NCBI Taxonomy" id="1052685"/>
    <lineage>
        <taxon>Eukaryota</taxon>
        <taxon>Fungi</taxon>
        <taxon>Dikarya</taxon>
        <taxon>Basidiomycota</taxon>
        <taxon>Agaricomycotina</taxon>
        <taxon>Agaricomycetes</taxon>
        <taxon>Polyporales</taxon>
        <taxon>Gelatoporiaceae</taxon>
        <taxon>Obba</taxon>
    </lineage>
</organism>
<dbReference type="GO" id="GO:0005634">
    <property type="term" value="C:nucleus"/>
    <property type="evidence" value="ECO:0007669"/>
    <property type="project" value="UniProtKB-SubCell"/>
</dbReference>
<dbReference type="GO" id="GO:0008270">
    <property type="term" value="F:zinc ion binding"/>
    <property type="evidence" value="ECO:0007669"/>
    <property type="project" value="UniProtKB-KW"/>
</dbReference>
<dbReference type="InterPro" id="IPR000679">
    <property type="entry name" value="Znf_GATA"/>
</dbReference>
<dbReference type="Pfam" id="PF00320">
    <property type="entry name" value="GATA"/>
    <property type="match status" value="1"/>
</dbReference>
<protein>
    <recommendedName>
        <fullName evidence="8">GATA-type domain-containing protein</fullName>
    </recommendedName>
</protein>
<evidence type="ECO:0000313" key="10">
    <source>
        <dbReference type="Proteomes" id="UP000250043"/>
    </source>
</evidence>